<gene>
    <name evidence="2" type="ORF">WR31_07335</name>
</gene>
<dbReference type="Pfam" id="PF13649">
    <property type="entry name" value="Methyltransf_25"/>
    <property type="match status" value="1"/>
</dbReference>
<dbReference type="InterPro" id="IPR041698">
    <property type="entry name" value="Methyltransf_25"/>
</dbReference>
<evidence type="ECO:0000313" key="2">
    <source>
        <dbReference type="EMBL" id="KKL41831.1"/>
    </source>
</evidence>
<proteinExistence type="predicted"/>
<sequence length="263" mass="29612">MCRIPVNVASLEFAVETVFYDQLAPHAHLLYGDWERFMTWQTEKIGRLVAPSDRAIRIVDCAAGIGTNTIPLAGAGHDVLALDTSVLSIERARSEAARRGVDMRFHTGAPDQLSSSDAGSFHVALILDNYLCHATTDEEAVGFLVSARKLLRNDGRLVVALRDYDADFDRHPDVDAVAFHSACQQRRIVHQIWDWLDDHTYQFHLHIVRGVDTGWEAMHFTAVYRALRRTQAIELIRRAGFRHVEVVSPEQSGYHRFLLLAAA</sequence>
<protein>
    <recommendedName>
        <fullName evidence="1">Methyltransferase domain-containing protein</fullName>
    </recommendedName>
</protein>
<dbReference type="EMBL" id="LASD01000003">
    <property type="protein sequence ID" value="KKL41831.1"/>
    <property type="molecule type" value="Genomic_DNA"/>
</dbReference>
<dbReference type="SUPFAM" id="SSF53335">
    <property type="entry name" value="S-adenosyl-L-methionine-dependent methyltransferases"/>
    <property type="match status" value="1"/>
</dbReference>
<comment type="caution">
    <text evidence="2">The sequence shown here is derived from an EMBL/GenBank/DDBJ whole genome shotgun (WGS) entry which is preliminary data.</text>
</comment>
<dbReference type="InterPro" id="IPR029063">
    <property type="entry name" value="SAM-dependent_MTases_sf"/>
</dbReference>
<dbReference type="AlphaFoldDB" id="A0ABD4AWK4"/>
<feature type="domain" description="Methyltransferase" evidence="1">
    <location>
        <begin position="58"/>
        <end position="155"/>
    </location>
</feature>
<accession>A0ABD4AWK4</accession>
<name>A0ABD4AWK4_9BURK</name>
<dbReference type="Gene3D" id="3.40.50.150">
    <property type="entry name" value="Vaccinia Virus protein VP39"/>
    <property type="match status" value="1"/>
</dbReference>
<dbReference type="Proteomes" id="UP000034400">
    <property type="component" value="Unassembled WGS sequence"/>
</dbReference>
<evidence type="ECO:0000259" key="1">
    <source>
        <dbReference type="Pfam" id="PF13649"/>
    </source>
</evidence>
<evidence type="ECO:0000313" key="3">
    <source>
        <dbReference type="Proteomes" id="UP000034400"/>
    </source>
</evidence>
<organism evidence="2 3">
    <name type="scientific">Burkholderia contaminans LMG 23361</name>
    <dbReference type="NCBI Taxonomy" id="1334628"/>
    <lineage>
        <taxon>Bacteria</taxon>
        <taxon>Pseudomonadati</taxon>
        <taxon>Pseudomonadota</taxon>
        <taxon>Betaproteobacteria</taxon>
        <taxon>Burkholderiales</taxon>
        <taxon>Burkholderiaceae</taxon>
        <taxon>Burkholderia</taxon>
        <taxon>Burkholderia cepacia complex</taxon>
    </lineage>
</organism>
<reference evidence="2 3" key="1">
    <citation type="submission" date="2015-03" db="EMBL/GenBank/DDBJ databases">
        <title>Draft genome sequences of the Burkholderia contaminans strains LMG 23361 and FFH2055 and Burkholderia cenocepacia K56-2.</title>
        <authorList>
            <person name="Bloodworth R.A."/>
            <person name="Selin C."/>
            <person name="Lopez De Volder M.A."/>
            <person name="Degrossi J."/>
            <person name="Drevinek P."/>
            <person name="Galanternik L."/>
            <person name="Cardona S.T."/>
        </authorList>
    </citation>
    <scope>NUCLEOTIDE SEQUENCE [LARGE SCALE GENOMIC DNA]</scope>
    <source>
        <strain evidence="2 3">LMG 23361</strain>
    </source>
</reference>
<dbReference type="CDD" id="cd02440">
    <property type="entry name" value="AdoMet_MTases"/>
    <property type="match status" value="1"/>
</dbReference>